<keyword evidence="2" id="KW-1185">Reference proteome</keyword>
<name>A0ACC6M1A0_9BACI</name>
<sequence length="108" mass="12314">MLDITKDNWSEVSSSASTQFIFVHTPFCATCQLAEKMLSILEQADQTQAFFRMNASFFPEFMQDNKVESVPALLKVESGVVLDRLYAFESVTKLHDILAEWKKQSISQ</sequence>
<gene>
    <name evidence="1" type="ORF">SH601_01870</name>
</gene>
<protein>
    <submittedName>
        <fullName evidence="1">Thioredoxin family protein</fullName>
    </submittedName>
</protein>
<evidence type="ECO:0000313" key="2">
    <source>
        <dbReference type="Proteomes" id="UP001277972"/>
    </source>
</evidence>
<organism evidence="1 2">
    <name type="scientific">Gracilibacillus pellucidus</name>
    <dbReference type="NCBI Taxonomy" id="3095368"/>
    <lineage>
        <taxon>Bacteria</taxon>
        <taxon>Bacillati</taxon>
        <taxon>Bacillota</taxon>
        <taxon>Bacilli</taxon>
        <taxon>Bacillales</taxon>
        <taxon>Bacillaceae</taxon>
        <taxon>Gracilibacillus</taxon>
    </lineage>
</organism>
<dbReference type="EMBL" id="JAWZSR010000001">
    <property type="protein sequence ID" value="MDX8044721.1"/>
    <property type="molecule type" value="Genomic_DNA"/>
</dbReference>
<evidence type="ECO:0000313" key="1">
    <source>
        <dbReference type="EMBL" id="MDX8044721.1"/>
    </source>
</evidence>
<reference evidence="1" key="1">
    <citation type="submission" date="2023-11" db="EMBL/GenBank/DDBJ databases">
        <title>Gracilibacillus pellucida a moderately halophilic bacterium isolated from saline soil in Xinjiang province.</title>
        <authorList>
            <person name="Zhang Z."/>
            <person name="Tan F."/>
            <person name="Wang Y."/>
            <person name="Xia M."/>
        </authorList>
    </citation>
    <scope>NUCLEOTIDE SEQUENCE</scope>
    <source>
        <strain evidence="1">S3-1-1</strain>
    </source>
</reference>
<accession>A0ACC6M1A0</accession>
<proteinExistence type="predicted"/>
<comment type="caution">
    <text evidence="1">The sequence shown here is derived from an EMBL/GenBank/DDBJ whole genome shotgun (WGS) entry which is preliminary data.</text>
</comment>
<dbReference type="Proteomes" id="UP001277972">
    <property type="component" value="Unassembled WGS sequence"/>
</dbReference>